<accession>A0A251SDM4</accession>
<gene>
    <name evidence="2" type="ORF">HannXRQ_Chr15g0484131</name>
    <name evidence="1" type="ORF">HanXRQr2_Chr15g0701591</name>
</gene>
<evidence type="ECO:0000313" key="1">
    <source>
        <dbReference type="EMBL" id="KAF5765252.1"/>
    </source>
</evidence>
<evidence type="ECO:0000313" key="3">
    <source>
        <dbReference type="Proteomes" id="UP000215914"/>
    </source>
</evidence>
<evidence type="ECO:0000313" key="2">
    <source>
        <dbReference type="EMBL" id="OTF95530.1"/>
    </source>
</evidence>
<dbReference type="Gramene" id="mRNA:HanXRQr2_Chr15g0701591">
    <property type="protein sequence ID" value="mRNA:HanXRQr2_Chr15g0701591"/>
    <property type="gene ID" value="HanXRQr2_Chr15g0701591"/>
</dbReference>
<dbReference type="EMBL" id="CM007904">
    <property type="protein sequence ID" value="OTF95530.1"/>
    <property type="molecule type" value="Genomic_DNA"/>
</dbReference>
<dbReference type="InParanoid" id="A0A251SDM4"/>
<protein>
    <submittedName>
        <fullName evidence="2">Uncharacterized protein</fullName>
    </submittedName>
</protein>
<name>A0A251SDM4_HELAN</name>
<organism evidence="2 3">
    <name type="scientific">Helianthus annuus</name>
    <name type="common">Common sunflower</name>
    <dbReference type="NCBI Taxonomy" id="4232"/>
    <lineage>
        <taxon>Eukaryota</taxon>
        <taxon>Viridiplantae</taxon>
        <taxon>Streptophyta</taxon>
        <taxon>Embryophyta</taxon>
        <taxon>Tracheophyta</taxon>
        <taxon>Spermatophyta</taxon>
        <taxon>Magnoliopsida</taxon>
        <taxon>eudicotyledons</taxon>
        <taxon>Gunneridae</taxon>
        <taxon>Pentapetalae</taxon>
        <taxon>asterids</taxon>
        <taxon>campanulids</taxon>
        <taxon>Asterales</taxon>
        <taxon>Asteraceae</taxon>
        <taxon>Asteroideae</taxon>
        <taxon>Heliantheae alliance</taxon>
        <taxon>Heliantheae</taxon>
        <taxon>Helianthus</taxon>
    </lineage>
</organism>
<dbReference type="Proteomes" id="UP000215914">
    <property type="component" value="Chromosome 15"/>
</dbReference>
<reference evidence="1 3" key="1">
    <citation type="journal article" date="2017" name="Nature">
        <title>The sunflower genome provides insights into oil metabolism, flowering and Asterid evolution.</title>
        <authorList>
            <person name="Badouin H."/>
            <person name="Gouzy J."/>
            <person name="Grassa C.J."/>
            <person name="Murat F."/>
            <person name="Staton S.E."/>
            <person name="Cottret L."/>
            <person name="Lelandais-Briere C."/>
            <person name="Owens G.L."/>
            <person name="Carrere S."/>
            <person name="Mayjonade B."/>
            <person name="Legrand L."/>
            <person name="Gill N."/>
            <person name="Kane N.C."/>
            <person name="Bowers J.E."/>
            <person name="Hubner S."/>
            <person name="Bellec A."/>
            <person name="Berard A."/>
            <person name="Berges H."/>
            <person name="Blanchet N."/>
            <person name="Boniface M.C."/>
            <person name="Brunel D."/>
            <person name="Catrice O."/>
            <person name="Chaidir N."/>
            <person name="Claudel C."/>
            <person name="Donnadieu C."/>
            <person name="Faraut T."/>
            <person name="Fievet G."/>
            <person name="Helmstetter N."/>
            <person name="King M."/>
            <person name="Knapp S.J."/>
            <person name="Lai Z."/>
            <person name="Le Paslier M.C."/>
            <person name="Lippi Y."/>
            <person name="Lorenzon L."/>
            <person name="Mandel J.R."/>
            <person name="Marage G."/>
            <person name="Marchand G."/>
            <person name="Marquand E."/>
            <person name="Bret-Mestries E."/>
            <person name="Morien E."/>
            <person name="Nambeesan S."/>
            <person name="Nguyen T."/>
            <person name="Pegot-Espagnet P."/>
            <person name="Pouilly N."/>
            <person name="Raftis F."/>
            <person name="Sallet E."/>
            <person name="Schiex T."/>
            <person name="Thomas J."/>
            <person name="Vandecasteele C."/>
            <person name="Vares D."/>
            <person name="Vear F."/>
            <person name="Vautrin S."/>
            <person name="Crespi M."/>
            <person name="Mangin B."/>
            <person name="Burke J.M."/>
            <person name="Salse J."/>
            <person name="Munos S."/>
            <person name="Vincourt P."/>
            <person name="Rieseberg L.H."/>
            <person name="Langlade N.B."/>
        </authorList>
    </citation>
    <scope>NUCLEOTIDE SEQUENCE [LARGE SCALE GENOMIC DNA]</scope>
    <source>
        <strain evidence="3">cv. SF193</strain>
        <tissue evidence="1">Leaves</tissue>
    </source>
</reference>
<proteinExistence type="predicted"/>
<sequence length="72" mass="8211">MFKNKETSVDTVEEVLVVGTVEEVLVVKRIKVPVHLVICLRLRCLLIFYVRWSGGGRGVEEAAVEVVVEVWW</sequence>
<keyword evidence="3" id="KW-1185">Reference proteome</keyword>
<reference evidence="1" key="3">
    <citation type="submission" date="2020-06" db="EMBL/GenBank/DDBJ databases">
        <title>Helianthus annuus Genome sequencing and assembly Release 2.</title>
        <authorList>
            <person name="Gouzy J."/>
            <person name="Langlade N."/>
            <person name="Munos S."/>
        </authorList>
    </citation>
    <scope>NUCLEOTIDE SEQUENCE</scope>
    <source>
        <tissue evidence="1">Leaves</tissue>
    </source>
</reference>
<reference evidence="2" key="2">
    <citation type="submission" date="2017-02" db="EMBL/GenBank/DDBJ databases">
        <title>Sunflower complete genome.</title>
        <authorList>
            <person name="Langlade N."/>
            <person name="Munos S."/>
        </authorList>
    </citation>
    <scope>NUCLEOTIDE SEQUENCE [LARGE SCALE GENOMIC DNA]</scope>
    <source>
        <tissue evidence="2">Leaves</tissue>
    </source>
</reference>
<dbReference type="EMBL" id="MNCJ02000330">
    <property type="protein sequence ID" value="KAF5765252.1"/>
    <property type="molecule type" value="Genomic_DNA"/>
</dbReference>
<dbReference type="AlphaFoldDB" id="A0A251SDM4"/>